<gene>
    <name evidence="2" type="ORF">ABS311_16515</name>
</gene>
<evidence type="ECO:0000313" key="2">
    <source>
        <dbReference type="EMBL" id="MER2493483.1"/>
    </source>
</evidence>
<evidence type="ECO:0000256" key="1">
    <source>
        <dbReference type="SAM" id="MobiDB-lite"/>
    </source>
</evidence>
<sequence length="800" mass="89308">MVQSDLIKKFTSTAGQNEKLTQKALNLQNQYQQAALQKVNDVMASLKFTNGAQLNLPLTNLSPALQTSIKTMFSQNNRLPVEAAVSHQNLLIKSARANLIQLPLSEFSTSQISKQLFLQKEASTPQGVIASAQISNNKVIFSLAGQSYSLPLEVLPQLPVNTKQVLLLITPQADKSSVNIQILQPQLASKTNAKSLVDFTGLLYGQVNNGKIQLNDKTFDLAKDFKLANVKNGAYQLTIEDKQLKLTALNLNDRDNKQNSIKSDAAYKTQLSVAPDNKNIFSVKAETLPNKLLAELKAMANPFQHGIHLLKQYQFSEQTSQLLTKLAGVEIKLDRRVENQTVSQGVKLANVNIHNNTVKFQLLSNEKYQFLFPEKAIIHQFLQQLNNEPQFEQFNILNQLKTQLTKDGGQIIESLLRLISQHPKNALQFNLSSDGKISISKQTAPDVQIPLTQALKIELSEQKLLSESSLLNTPKQLMSTISEKALLQNILNQTQPALLNQTMLTELKHQIEILQTTNRPLHHTLQQILHLLESSKATSLITANSPITNLSTQKSPPSVDDVKNQILSQLSAPLISPQLTAINQNNNSIANQMVAALQILFSRTAKATAKNPTSTLEKTNEKTSEKTTDKNVGSKESTLDRTKPSENEKKMTKLLADGVRNIQLNQQKTAKSHAEQHPQIFATIPFNINGDIRQAELAIDIAEDEENENTNAVKMWRFSIKFDLGQAGKMLTKAVLIDDKLKINVYTEEESLKQQAENTLEFLTKRLKLFGIELAEAGFNHGKIPERMWHESALSMQYRR</sequence>
<evidence type="ECO:0008006" key="4">
    <source>
        <dbReference type="Google" id="ProtNLM"/>
    </source>
</evidence>
<reference evidence="2 3" key="1">
    <citation type="submission" date="2024-06" db="EMBL/GenBank/DDBJ databases">
        <authorList>
            <person name="Chen R.Y."/>
        </authorList>
    </citation>
    <scope>NUCLEOTIDE SEQUENCE [LARGE SCALE GENOMIC DNA]</scope>
    <source>
        <strain evidence="2 3">D2</strain>
    </source>
</reference>
<dbReference type="RefSeq" id="WP_350402642.1">
    <property type="nucleotide sequence ID" value="NZ_JBELOE010000265.1"/>
</dbReference>
<accession>A0ABV1RKM6</accession>
<keyword evidence="3" id="KW-1185">Reference proteome</keyword>
<dbReference type="EMBL" id="JBELOE010000265">
    <property type="protein sequence ID" value="MER2493483.1"/>
    <property type="molecule type" value="Genomic_DNA"/>
</dbReference>
<name>A0ABV1RKM6_9ALTE</name>
<feature type="region of interest" description="Disordered" evidence="1">
    <location>
        <begin position="608"/>
        <end position="648"/>
    </location>
</feature>
<proteinExistence type="predicted"/>
<evidence type="ECO:0000313" key="3">
    <source>
        <dbReference type="Proteomes" id="UP001467690"/>
    </source>
</evidence>
<comment type="caution">
    <text evidence="2">The sequence shown here is derived from an EMBL/GenBank/DDBJ whole genome shotgun (WGS) entry which is preliminary data.</text>
</comment>
<dbReference type="Proteomes" id="UP001467690">
    <property type="component" value="Unassembled WGS sequence"/>
</dbReference>
<feature type="compositionally biased region" description="Basic and acidic residues" evidence="1">
    <location>
        <begin position="618"/>
        <end position="648"/>
    </location>
</feature>
<organism evidence="2 3">
    <name type="scientific">Catenovulum sediminis</name>
    <dbReference type="NCBI Taxonomy" id="1740262"/>
    <lineage>
        <taxon>Bacteria</taxon>
        <taxon>Pseudomonadati</taxon>
        <taxon>Pseudomonadota</taxon>
        <taxon>Gammaproteobacteria</taxon>
        <taxon>Alteromonadales</taxon>
        <taxon>Alteromonadaceae</taxon>
        <taxon>Catenovulum</taxon>
    </lineage>
</organism>
<protein>
    <recommendedName>
        <fullName evidence="4">Flagellar hook-length control protein-like C-terminal domain-containing protein</fullName>
    </recommendedName>
</protein>